<reference evidence="2 3" key="1">
    <citation type="submission" date="2023-03" db="EMBL/GenBank/DDBJ databases">
        <title>Draft genome sequence of Streptomyces sp. RB6PN23 isolated from peat swamp forest in Thailand.</title>
        <authorList>
            <person name="Klaysubun C."/>
            <person name="Duangmal K."/>
        </authorList>
    </citation>
    <scope>NUCLEOTIDE SEQUENCE [LARGE SCALE GENOMIC DNA]</scope>
    <source>
        <strain evidence="2 3">RB6PN23</strain>
    </source>
</reference>
<comment type="caution">
    <text evidence="2">The sequence shown here is derived from an EMBL/GenBank/DDBJ whole genome shotgun (WGS) entry which is preliminary data.</text>
</comment>
<name>A0ABT5ZIW9_9ACTN</name>
<organism evidence="2 3">
    <name type="scientific">Streptomyces silvisoli</name>
    <dbReference type="NCBI Taxonomy" id="3034235"/>
    <lineage>
        <taxon>Bacteria</taxon>
        <taxon>Bacillati</taxon>
        <taxon>Actinomycetota</taxon>
        <taxon>Actinomycetes</taxon>
        <taxon>Kitasatosporales</taxon>
        <taxon>Streptomycetaceae</taxon>
        <taxon>Streptomyces</taxon>
    </lineage>
</organism>
<dbReference type="EMBL" id="JARJBC010000005">
    <property type="protein sequence ID" value="MDF3289760.1"/>
    <property type="molecule type" value="Genomic_DNA"/>
</dbReference>
<keyword evidence="1" id="KW-0812">Transmembrane</keyword>
<keyword evidence="3" id="KW-1185">Reference proteome</keyword>
<evidence type="ECO:0000313" key="2">
    <source>
        <dbReference type="EMBL" id="MDF3289760.1"/>
    </source>
</evidence>
<proteinExistence type="predicted"/>
<feature type="transmembrane region" description="Helical" evidence="1">
    <location>
        <begin position="159"/>
        <end position="179"/>
    </location>
</feature>
<feature type="transmembrane region" description="Helical" evidence="1">
    <location>
        <begin position="233"/>
        <end position="258"/>
    </location>
</feature>
<feature type="transmembrane region" description="Helical" evidence="1">
    <location>
        <begin position="199"/>
        <end position="221"/>
    </location>
</feature>
<keyword evidence="1" id="KW-0472">Membrane</keyword>
<gene>
    <name evidence="2" type="ORF">P3G67_11030</name>
</gene>
<feature type="transmembrane region" description="Helical" evidence="1">
    <location>
        <begin position="33"/>
        <end position="54"/>
    </location>
</feature>
<sequence>MTTARERLHNAWRLSRAEQLWRSGKELELMHRAMGFAALAVVTLAPLLILVAAANPFKKRGFALWVVDGMGLSGSPAHSVQRLFAAPSRVLSATSAFSVPALVVFGLTFAASVQTGYEKIWGLPSGPWHKVWRQTVWLAALTAYLYAEVQSGLVLQHRWWESTIRLTLTVLFGVLFFWWGQWFLIGGRVHWRALLPGAAATMAGLVGLRGFSVLVFAPLIVSNAVSYGALGTVLVVQSWLIGVGFVVYGGALLGQVWAPEEEKGNGSG</sequence>
<protein>
    <submittedName>
        <fullName evidence="2">Ribonuclease BN</fullName>
    </submittedName>
</protein>
<feature type="transmembrane region" description="Helical" evidence="1">
    <location>
        <begin position="90"/>
        <end position="111"/>
    </location>
</feature>
<accession>A0ABT5ZIW9</accession>
<dbReference type="RefSeq" id="WP_276093273.1">
    <property type="nucleotide sequence ID" value="NZ_JARJBC010000005.1"/>
</dbReference>
<dbReference type="Proteomes" id="UP001216579">
    <property type="component" value="Unassembled WGS sequence"/>
</dbReference>
<evidence type="ECO:0000256" key="1">
    <source>
        <dbReference type="SAM" id="Phobius"/>
    </source>
</evidence>
<keyword evidence="1" id="KW-1133">Transmembrane helix</keyword>
<evidence type="ECO:0000313" key="3">
    <source>
        <dbReference type="Proteomes" id="UP001216579"/>
    </source>
</evidence>